<dbReference type="PANTHER" id="PTHR43790:SF2">
    <property type="entry name" value="AUTOINDUCER 2 IMPORT ATP-BINDING PROTEIN LSRA"/>
    <property type="match status" value="1"/>
</dbReference>
<dbReference type="PROSITE" id="PS50893">
    <property type="entry name" value="ABC_TRANSPORTER_2"/>
    <property type="match status" value="2"/>
</dbReference>
<evidence type="ECO:0000313" key="6">
    <source>
        <dbReference type="EMBL" id="SHO63537.1"/>
    </source>
</evidence>
<dbReference type="CDD" id="cd03216">
    <property type="entry name" value="ABC_Carb_Monos_I"/>
    <property type="match status" value="1"/>
</dbReference>
<protein>
    <submittedName>
        <fullName evidence="6">Monosaccharide ABC transporter ATP-binding protein, CUT2 family (TC 3.A.1.2.-)</fullName>
    </submittedName>
</protein>
<dbReference type="InterPro" id="IPR050107">
    <property type="entry name" value="ABC_carbohydrate_import_ATPase"/>
</dbReference>
<feature type="domain" description="ABC transporter" evidence="5">
    <location>
        <begin position="2"/>
        <end position="241"/>
    </location>
</feature>
<keyword evidence="3 6" id="KW-0067">ATP-binding</keyword>
<dbReference type="SMART" id="SM00382">
    <property type="entry name" value="AAA"/>
    <property type="match status" value="2"/>
</dbReference>
<name>A0A1M7ZF74_9HYPH</name>
<dbReference type="Proteomes" id="UP000186406">
    <property type="component" value="Unassembled WGS sequence"/>
</dbReference>
<dbReference type="InterPro" id="IPR003439">
    <property type="entry name" value="ABC_transporter-like_ATP-bd"/>
</dbReference>
<keyword evidence="7" id="KW-1185">Reference proteome</keyword>
<sequence length="499" mass="52681">MLRLRTITKHYGPTRALAGVDLDVRPGEILALMGANGAGKSTLVKIISGVQPADGGTIALDGAEVAFDGPAAAEAAGIVAVHQSIADVGVPTLSVADNLLIDLYCTGRSPLVLSGRAVRAEAAARAARVGLGVDLRARLETVSLADRQLIAIARALARKPKVMIFDEPTASLSKAEAERLFALIEALRDDGVAIIYISHKLPDLSRLASRVVVLRDGAVAAEFVPPIDHDAAVEAMIGRTVKRVSRTAVARTGRAFFSLRGARLPRGDGPFDLEIERGEIVAVTGPLGAGKTTLAGAIFGIWPLVEGEITLDGARWIPVSPARSIRDGVFYAGEDRWRTSFFPSSVPFASIAGTVGFPFLPQWSPGGLLPARKEVEVAARAIRSFGIKARDGRDPLTALSGGNQQKVVLARWHAEPARLLLLDEPFQGVDVGAREDIVAALRARSADRATVVFVSDYEEALEVGDRIVAMEAHRILPDLPPSTDAPVPASLPSHTGVPS</sequence>
<gene>
    <name evidence="6" type="ORF">SAMN02745172_01418</name>
</gene>
<evidence type="ECO:0000256" key="2">
    <source>
        <dbReference type="ARBA" id="ARBA00022741"/>
    </source>
</evidence>
<feature type="region of interest" description="Disordered" evidence="4">
    <location>
        <begin position="478"/>
        <end position="499"/>
    </location>
</feature>
<dbReference type="GO" id="GO:0016887">
    <property type="term" value="F:ATP hydrolysis activity"/>
    <property type="evidence" value="ECO:0007669"/>
    <property type="project" value="InterPro"/>
</dbReference>
<dbReference type="EMBL" id="FRXO01000002">
    <property type="protein sequence ID" value="SHO63537.1"/>
    <property type="molecule type" value="Genomic_DNA"/>
</dbReference>
<evidence type="ECO:0000313" key="7">
    <source>
        <dbReference type="Proteomes" id="UP000186406"/>
    </source>
</evidence>
<dbReference type="PANTHER" id="PTHR43790">
    <property type="entry name" value="CARBOHYDRATE TRANSPORT ATP-BINDING PROTEIN MG119-RELATED"/>
    <property type="match status" value="1"/>
</dbReference>
<dbReference type="RefSeq" id="WP_244530791.1">
    <property type="nucleotide sequence ID" value="NZ_FRXO01000002.1"/>
</dbReference>
<keyword evidence="2" id="KW-0547">Nucleotide-binding</keyword>
<feature type="domain" description="ABC transporter" evidence="5">
    <location>
        <begin position="250"/>
        <end position="497"/>
    </location>
</feature>
<dbReference type="AlphaFoldDB" id="A0A1M7ZF74"/>
<dbReference type="InterPro" id="IPR003593">
    <property type="entry name" value="AAA+_ATPase"/>
</dbReference>
<comment type="similarity">
    <text evidence="1">Belongs to the ABC transporter superfamily. AI-2 autoinducer porter (TC 3.A.1.2.8) family.</text>
</comment>
<evidence type="ECO:0000256" key="1">
    <source>
        <dbReference type="ARBA" id="ARBA00009404"/>
    </source>
</evidence>
<evidence type="ECO:0000256" key="3">
    <source>
        <dbReference type="ARBA" id="ARBA00022840"/>
    </source>
</evidence>
<dbReference type="GO" id="GO:0005524">
    <property type="term" value="F:ATP binding"/>
    <property type="evidence" value="ECO:0007669"/>
    <property type="project" value="UniProtKB-KW"/>
</dbReference>
<reference evidence="6 7" key="1">
    <citation type="submission" date="2016-12" db="EMBL/GenBank/DDBJ databases">
        <authorList>
            <person name="Song W.-J."/>
            <person name="Kurnit D.M."/>
        </authorList>
    </citation>
    <scope>NUCLEOTIDE SEQUENCE [LARGE SCALE GENOMIC DNA]</scope>
    <source>
        <strain evidence="6 7">DSM 19599</strain>
    </source>
</reference>
<proteinExistence type="inferred from homology"/>
<evidence type="ECO:0000256" key="4">
    <source>
        <dbReference type="SAM" id="MobiDB-lite"/>
    </source>
</evidence>
<dbReference type="Pfam" id="PF00005">
    <property type="entry name" value="ABC_tran"/>
    <property type="match status" value="2"/>
</dbReference>
<dbReference type="Gene3D" id="3.40.50.300">
    <property type="entry name" value="P-loop containing nucleotide triphosphate hydrolases"/>
    <property type="match status" value="2"/>
</dbReference>
<dbReference type="STRING" id="1123029.SAMN02745172_01418"/>
<accession>A0A1M7ZF74</accession>
<evidence type="ECO:0000259" key="5">
    <source>
        <dbReference type="PROSITE" id="PS50893"/>
    </source>
</evidence>
<organism evidence="6 7">
    <name type="scientific">Pseudoxanthobacter soli DSM 19599</name>
    <dbReference type="NCBI Taxonomy" id="1123029"/>
    <lineage>
        <taxon>Bacteria</taxon>
        <taxon>Pseudomonadati</taxon>
        <taxon>Pseudomonadota</taxon>
        <taxon>Alphaproteobacteria</taxon>
        <taxon>Hyphomicrobiales</taxon>
        <taxon>Segnochrobactraceae</taxon>
        <taxon>Pseudoxanthobacter</taxon>
    </lineage>
</organism>
<dbReference type="InterPro" id="IPR027417">
    <property type="entry name" value="P-loop_NTPase"/>
</dbReference>
<dbReference type="SUPFAM" id="SSF52540">
    <property type="entry name" value="P-loop containing nucleoside triphosphate hydrolases"/>
    <property type="match status" value="2"/>
</dbReference>